<dbReference type="AlphaFoldDB" id="L9Z5Q1"/>
<feature type="transmembrane region" description="Helical" evidence="1">
    <location>
        <begin position="64"/>
        <end position="87"/>
    </location>
</feature>
<keyword evidence="1" id="KW-1133">Transmembrane helix</keyword>
<keyword evidence="1" id="KW-0472">Membrane</keyword>
<feature type="transmembrane region" description="Helical" evidence="1">
    <location>
        <begin position="99"/>
        <end position="121"/>
    </location>
</feature>
<protein>
    <submittedName>
        <fullName evidence="2">Uncharacterized protein</fullName>
    </submittedName>
</protein>
<gene>
    <name evidence="2" type="ORF">C486_07803</name>
</gene>
<sequence length="189" mass="20036">MDREQLFRSLTAALSLTGLALAVLGLLLETPVGVSLGALATVAGGVFYRLEHPPTTLEFNRGELPLSTILIQLGTMGALFLFISYLVTSITTVKPSALVVFPSSALLATSSALLGGVLGGIHVPLLRFGYYSRAIEQIAHVLPFGIFAGLVVISLTTCLPYALSYLICITVSIAYRHSNQNCQPVTGRD</sequence>
<evidence type="ECO:0000313" key="2">
    <source>
        <dbReference type="EMBL" id="ELY80987.1"/>
    </source>
</evidence>
<accession>L9Z5Q1</accession>
<dbReference type="RefSeq" id="WP_008454678.1">
    <property type="nucleotide sequence ID" value="NZ_AOIJ01000044.1"/>
</dbReference>
<comment type="caution">
    <text evidence="2">The sequence shown here is derived from an EMBL/GenBank/DDBJ whole genome shotgun (WGS) entry which is preliminary data.</text>
</comment>
<name>L9Z5Q1_9EURY</name>
<dbReference type="EMBL" id="AOIJ01000044">
    <property type="protein sequence ID" value="ELY80987.1"/>
    <property type="molecule type" value="Genomic_DNA"/>
</dbReference>
<organism evidence="2 3">
    <name type="scientific">Natrinema gari JCM 14663</name>
    <dbReference type="NCBI Taxonomy" id="1230459"/>
    <lineage>
        <taxon>Archaea</taxon>
        <taxon>Methanobacteriati</taxon>
        <taxon>Methanobacteriota</taxon>
        <taxon>Stenosarchaea group</taxon>
        <taxon>Halobacteria</taxon>
        <taxon>Halobacteriales</taxon>
        <taxon>Natrialbaceae</taxon>
        <taxon>Natrinema</taxon>
    </lineage>
</organism>
<keyword evidence="1" id="KW-0812">Transmembrane</keyword>
<proteinExistence type="predicted"/>
<dbReference type="Proteomes" id="UP000011592">
    <property type="component" value="Unassembled WGS sequence"/>
</dbReference>
<evidence type="ECO:0000256" key="1">
    <source>
        <dbReference type="SAM" id="Phobius"/>
    </source>
</evidence>
<evidence type="ECO:0000313" key="3">
    <source>
        <dbReference type="Proteomes" id="UP000011592"/>
    </source>
</evidence>
<keyword evidence="3" id="KW-1185">Reference proteome</keyword>
<feature type="transmembrane region" description="Helical" evidence="1">
    <location>
        <begin position="141"/>
        <end position="168"/>
    </location>
</feature>
<reference evidence="2 3" key="1">
    <citation type="journal article" date="2014" name="PLoS Genet.">
        <title>Phylogenetically driven sequencing of extremely halophilic archaea reveals strategies for static and dynamic osmo-response.</title>
        <authorList>
            <person name="Becker E.A."/>
            <person name="Seitzer P.M."/>
            <person name="Tritt A."/>
            <person name="Larsen D."/>
            <person name="Krusor M."/>
            <person name="Yao A.I."/>
            <person name="Wu D."/>
            <person name="Madern D."/>
            <person name="Eisen J.A."/>
            <person name="Darling A.E."/>
            <person name="Facciotti M.T."/>
        </authorList>
    </citation>
    <scope>NUCLEOTIDE SEQUENCE [LARGE SCALE GENOMIC DNA]</scope>
    <source>
        <strain evidence="2 3">JCM 14663</strain>
    </source>
</reference>